<proteinExistence type="predicted"/>
<accession>H1Q0K1</accession>
<dbReference type="EMBL" id="AGWK01000016">
    <property type="protein sequence ID" value="EHO73517.1"/>
    <property type="molecule type" value="Genomic_DNA"/>
</dbReference>
<comment type="caution">
    <text evidence="1">The sequence shown here is derived from an EMBL/GenBank/DDBJ whole genome shotgun (WGS) entry which is preliminary data.</text>
</comment>
<evidence type="ECO:0000313" key="1">
    <source>
        <dbReference type="EMBL" id="EHO73517.1"/>
    </source>
</evidence>
<dbReference type="PATRIC" id="fig|883158.3.peg.449"/>
<evidence type="ECO:0000313" key="2">
    <source>
        <dbReference type="Proteomes" id="UP000016023"/>
    </source>
</evidence>
<dbReference type="HOGENOM" id="CLU_3171644_0_0_10"/>
<dbReference type="STRING" id="883158.HMPREF9140_00439"/>
<dbReference type="Proteomes" id="UP000016023">
    <property type="component" value="Unassembled WGS sequence"/>
</dbReference>
<protein>
    <submittedName>
        <fullName evidence="1">Uncharacterized protein</fullName>
    </submittedName>
</protein>
<keyword evidence="2" id="KW-1185">Reference proteome</keyword>
<organism evidence="1 2">
    <name type="scientific">Prevotella micans F0438</name>
    <dbReference type="NCBI Taxonomy" id="883158"/>
    <lineage>
        <taxon>Bacteria</taxon>
        <taxon>Pseudomonadati</taxon>
        <taxon>Bacteroidota</taxon>
        <taxon>Bacteroidia</taxon>
        <taxon>Bacteroidales</taxon>
        <taxon>Prevotellaceae</taxon>
        <taxon>Prevotella</taxon>
    </lineage>
</organism>
<dbReference type="AlphaFoldDB" id="H1Q0K1"/>
<name>H1Q0K1_9BACT</name>
<reference evidence="1 2" key="1">
    <citation type="submission" date="2011-12" db="EMBL/GenBank/DDBJ databases">
        <title>The Genome Sequence of Prevotella micans F0438.</title>
        <authorList>
            <consortium name="The Broad Institute Genome Sequencing Platform"/>
            <person name="Earl A."/>
            <person name="Ward D."/>
            <person name="Feldgarden M."/>
            <person name="Gevers D."/>
            <person name="Izard J."/>
            <person name="Baranova O.V."/>
            <person name="Blanton J.M."/>
            <person name="Wade W.G."/>
            <person name="Dewhirst F.E."/>
            <person name="Young S.K."/>
            <person name="Zeng Q."/>
            <person name="Gargeya S."/>
            <person name="Fitzgerald M."/>
            <person name="Haas B."/>
            <person name="Abouelleil A."/>
            <person name="Alvarado L."/>
            <person name="Arachchi H.M."/>
            <person name="Berlin A."/>
            <person name="Chapman S.B."/>
            <person name="Gearin G."/>
            <person name="Goldberg J."/>
            <person name="Griggs A."/>
            <person name="Gujja S."/>
            <person name="Hansen M."/>
            <person name="Heiman D."/>
            <person name="Howarth C."/>
            <person name="Larimer J."/>
            <person name="Lui A."/>
            <person name="MacDonald P.J.P."/>
            <person name="McCowen C."/>
            <person name="Montmayeur A."/>
            <person name="Murphy C."/>
            <person name="Neiman D."/>
            <person name="Pearson M."/>
            <person name="Priest M."/>
            <person name="Roberts A."/>
            <person name="Saif S."/>
            <person name="Shea T."/>
            <person name="Sisk P."/>
            <person name="Stolte C."/>
            <person name="Sykes S."/>
            <person name="Wortman J."/>
            <person name="Nusbaum C."/>
            <person name="Birren B."/>
        </authorList>
    </citation>
    <scope>NUCLEOTIDE SEQUENCE [LARGE SCALE GENOMIC DNA]</scope>
    <source>
        <strain evidence="1 2">F0438</strain>
    </source>
</reference>
<gene>
    <name evidence="1" type="ORF">HMPREF9140_00439</name>
</gene>
<sequence>MRSLKLKAERKIIMKKRIKKLLSGALIGNYLTNGLRMYNIGRINCPA</sequence>